<reference evidence="1 2" key="1">
    <citation type="submission" date="2020-07" db="EMBL/GenBank/DDBJ databases">
        <title>Thermogemmata thermophila gen. nov., sp. nov., a novel moderate thermophilic planctomycete from a Kamchatka hot spring.</title>
        <authorList>
            <person name="Elcheninov A.G."/>
            <person name="Podosokorskaya O.A."/>
            <person name="Kovaleva O.L."/>
            <person name="Novikov A."/>
            <person name="Bonch-Osmolovskaya E.A."/>
            <person name="Toshchakov S.V."/>
            <person name="Kublanov I.V."/>
        </authorList>
    </citation>
    <scope>NUCLEOTIDE SEQUENCE [LARGE SCALE GENOMIC DNA]</scope>
    <source>
        <strain evidence="1 2">2918</strain>
    </source>
</reference>
<proteinExistence type="predicted"/>
<gene>
    <name evidence="1" type="ORF">H0921_02670</name>
</gene>
<evidence type="ECO:0000313" key="1">
    <source>
        <dbReference type="EMBL" id="MBA2225059.1"/>
    </source>
</evidence>
<organism evidence="1 2">
    <name type="scientific">Thermogemmata fonticola</name>
    <dbReference type="NCBI Taxonomy" id="2755323"/>
    <lineage>
        <taxon>Bacteria</taxon>
        <taxon>Pseudomonadati</taxon>
        <taxon>Planctomycetota</taxon>
        <taxon>Planctomycetia</taxon>
        <taxon>Gemmatales</taxon>
        <taxon>Gemmataceae</taxon>
        <taxon>Thermogemmata</taxon>
    </lineage>
</organism>
<evidence type="ECO:0000313" key="2">
    <source>
        <dbReference type="Proteomes" id="UP000542342"/>
    </source>
</evidence>
<dbReference type="RefSeq" id="WP_194536460.1">
    <property type="nucleotide sequence ID" value="NZ_JACEFB010000001.1"/>
</dbReference>
<keyword evidence="2" id="KW-1185">Reference proteome</keyword>
<accession>A0A7V8VBM7</accession>
<protein>
    <submittedName>
        <fullName evidence="1">YkgJ family cysteine cluster protein</fullName>
    </submittedName>
</protein>
<dbReference type="Proteomes" id="UP000542342">
    <property type="component" value="Unassembled WGS sequence"/>
</dbReference>
<comment type="caution">
    <text evidence="1">The sequence shown here is derived from an EMBL/GenBank/DDBJ whole genome shotgun (WGS) entry which is preliminary data.</text>
</comment>
<dbReference type="Pfam" id="PF03692">
    <property type="entry name" value="CxxCxxCC"/>
    <property type="match status" value="1"/>
</dbReference>
<dbReference type="PANTHER" id="PTHR35866">
    <property type="entry name" value="PUTATIVE-RELATED"/>
    <property type="match status" value="1"/>
</dbReference>
<name>A0A7V8VBM7_9BACT</name>
<dbReference type="EMBL" id="JACEFB010000001">
    <property type="protein sequence ID" value="MBA2225059.1"/>
    <property type="molecule type" value="Genomic_DNA"/>
</dbReference>
<dbReference type="AlphaFoldDB" id="A0A7V8VBM7"/>
<dbReference type="PANTHER" id="PTHR35866:SF1">
    <property type="entry name" value="YKGJ FAMILY CYSTEINE CLUSTER PROTEIN"/>
    <property type="match status" value="1"/>
</dbReference>
<dbReference type="InterPro" id="IPR005358">
    <property type="entry name" value="Puta_zinc/iron-chelating_dom"/>
</dbReference>
<sequence>MGHPVRSLPVVQNWDCGGGCTECCRQYVVYVTEEERQRILQQGWDQDPELKGVELFERVGGRQGSWRLCHRPDGACVFLEADNRCRIHARFGLEAKPFACRLYPFILVPSGDHWKLGLRFSCPPAAKNHGRPLSDHLSEANALANLLETTRGSLPDLRLPPVGDQLLDWPDLDRLLRALDRLLAEETIPLERRWRQVLFLADLLRTARFDGGGDPRKAVTGKRLAELLRILSAAAVDEVPAAATALPPPGRRGRVLFRSLLAAYVRKDTGPQQGTAQRTIVGRLWSAWRFARGRGQVPRLHAVIPESATFQQAEQDWPAWTPEATAILQRWSRVKISSGQFCGPCNFDLDVWDGIDSLAVAFAAILWLGRLLQVHGIPLVEAIVQAVRIVDDNFGFNPLLQGARQRQVLRLLRRTGDLPRLIAWYSRVREDATIPTTTSS</sequence>